<feature type="compositionally biased region" description="Basic and acidic residues" evidence="1">
    <location>
        <begin position="21"/>
        <end position="36"/>
    </location>
</feature>
<protein>
    <submittedName>
        <fullName evidence="2">Uncharacterized protein</fullName>
    </submittedName>
</protein>
<organism evidence="2 3">
    <name type="scientific">Araneus ventricosus</name>
    <name type="common">Orbweaver spider</name>
    <name type="synonym">Epeira ventricosa</name>
    <dbReference type="NCBI Taxonomy" id="182803"/>
    <lineage>
        <taxon>Eukaryota</taxon>
        <taxon>Metazoa</taxon>
        <taxon>Ecdysozoa</taxon>
        <taxon>Arthropoda</taxon>
        <taxon>Chelicerata</taxon>
        <taxon>Arachnida</taxon>
        <taxon>Araneae</taxon>
        <taxon>Araneomorphae</taxon>
        <taxon>Entelegynae</taxon>
        <taxon>Araneoidea</taxon>
        <taxon>Araneidae</taxon>
        <taxon>Araneus</taxon>
    </lineage>
</organism>
<evidence type="ECO:0000313" key="2">
    <source>
        <dbReference type="EMBL" id="GBO40090.1"/>
    </source>
</evidence>
<dbReference type="Proteomes" id="UP000499080">
    <property type="component" value="Unassembled WGS sequence"/>
</dbReference>
<dbReference type="EMBL" id="BGPR01065270">
    <property type="protein sequence ID" value="GBO40090.1"/>
    <property type="molecule type" value="Genomic_DNA"/>
</dbReference>
<reference evidence="2 3" key="1">
    <citation type="journal article" date="2019" name="Sci. Rep.">
        <title>Orb-weaving spider Araneus ventricosus genome elucidates the spidroin gene catalogue.</title>
        <authorList>
            <person name="Kono N."/>
            <person name="Nakamura H."/>
            <person name="Ohtoshi R."/>
            <person name="Moran D.A.P."/>
            <person name="Shinohara A."/>
            <person name="Yoshida Y."/>
            <person name="Fujiwara M."/>
            <person name="Mori M."/>
            <person name="Tomita M."/>
            <person name="Arakawa K."/>
        </authorList>
    </citation>
    <scope>NUCLEOTIDE SEQUENCE [LARGE SCALE GENOMIC DNA]</scope>
</reference>
<feature type="region of interest" description="Disordered" evidence="1">
    <location>
        <begin position="1"/>
        <end position="36"/>
    </location>
</feature>
<keyword evidence="3" id="KW-1185">Reference proteome</keyword>
<name>A0A4Y2WUF1_ARAVE</name>
<comment type="caution">
    <text evidence="2">The sequence shown here is derived from an EMBL/GenBank/DDBJ whole genome shotgun (WGS) entry which is preliminary data.</text>
</comment>
<sequence length="48" mass="5366">TMDFSNIPIGDILTPATPDADQDKQSSEDSWRERIKIEPSADDSFIIV</sequence>
<dbReference type="AlphaFoldDB" id="A0A4Y2WUF1"/>
<evidence type="ECO:0000313" key="3">
    <source>
        <dbReference type="Proteomes" id="UP000499080"/>
    </source>
</evidence>
<gene>
    <name evidence="2" type="ORF">AVEN_68645_1</name>
</gene>
<evidence type="ECO:0000256" key="1">
    <source>
        <dbReference type="SAM" id="MobiDB-lite"/>
    </source>
</evidence>
<accession>A0A4Y2WUF1</accession>
<feature type="non-terminal residue" evidence="2">
    <location>
        <position position="1"/>
    </location>
</feature>
<proteinExistence type="predicted"/>